<dbReference type="Proteomes" id="UP000001396">
    <property type="component" value="Unassembled WGS sequence"/>
</dbReference>
<comment type="caution">
    <text evidence="1">The sequence shown here is derived from an EMBL/GenBank/DDBJ whole genome shotgun (WGS) entry which is preliminary data.</text>
</comment>
<dbReference type="GeneID" id="31366452"/>
<dbReference type="InterPro" id="IPR040310">
    <property type="entry name" value="DDB_G0292248"/>
</dbReference>
<protein>
    <submittedName>
        <fullName evidence="1">Uncharacterized protein</fullName>
    </submittedName>
</protein>
<keyword evidence="2" id="KW-1185">Reference proteome</keyword>
<accession>D3BSL4</accession>
<sequence length="115" mass="12893">MVNVTSIHYYRLFQQVFLTLIVGSTDLGQFPVSVYQVELGSFNQSLLVDPKTCSLVSNTITSTDPNNQLYALEILFNNVNTFEETMFTLPPACTSLHLKTLSLSSLPDKYKIPLI</sequence>
<organism evidence="1 2">
    <name type="scientific">Heterostelium pallidum (strain ATCC 26659 / Pp 5 / PN500)</name>
    <name type="common">Cellular slime mold</name>
    <name type="synonym">Polysphondylium pallidum</name>
    <dbReference type="NCBI Taxonomy" id="670386"/>
    <lineage>
        <taxon>Eukaryota</taxon>
        <taxon>Amoebozoa</taxon>
        <taxon>Evosea</taxon>
        <taxon>Eumycetozoa</taxon>
        <taxon>Dictyostelia</taxon>
        <taxon>Acytosteliales</taxon>
        <taxon>Acytosteliaceae</taxon>
        <taxon>Heterostelium</taxon>
    </lineage>
</organism>
<dbReference type="RefSeq" id="XP_020427613.1">
    <property type="nucleotide sequence ID" value="XM_020581743.1"/>
</dbReference>
<evidence type="ECO:0000313" key="2">
    <source>
        <dbReference type="Proteomes" id="UP000001396"/>
    </source>
</evidence>
<proteinExistence type="predicted"/>
<dbReference type="InParanoid" id="D3BSL4"/>
<evidence type="ECO:0000313" key="1">
    <source>
        <dbReference type="EMBL" id="EFA75479.1"/>
    </source>
</evidence>
<dbReference type="Pfam" id="PF25544">
    <property type="entry name" value="Ependymin_amoebozoa"/>
    <property type="match status" value="1"/>
</dbReference>
<gene>
    <name evidence="1" type="ORF">PPL_10983</name>
</gene>
<dbReference type="EMBL" id="ADBJ01000054">
    <property type="protein sequence ID" value="EFA75479.1"/>
    <property type="molecule type" value="Genomic_DNA"/>
</dbReference>
<name>D3BSL4_HETP5</name>
<reference evidence="1 2" key="1">
    <citation type="journal article" date="2011" name="Genome Res.">
        <title>Phylogeny-wide analysis of social amoeba genomes highlights ancient origins for complex intercellular communication.</title>
        <authorList>
            <person name="Heidel A.J."/>
            <person name="Lawal H.M."/>
            <person name="Felder M."/>
            <person name="Schilde C."/>
            <person name="Helps N.R."/>
            <person name="Tunggal B."/>
            <person name="Rivero F."/>
            <person name="John U."/>
            <person name="Schleicher M."/>
            <person name="Eichinger L."/>
            <person name="Platzer M."/>
            <person name="Noegel A.A."/>
            <person name="Schaap P."/>
            <person name="Gloeckner G."/>
        </authorList>
    </citation>
    <scope>NUCLEOTIDE SEQUENCE [LARGE SCALE GENOMIC DNA]</scope>
    <source>
        <strain evidence="2">ATCC 26659 / Pp 5 / PN500</strain>
    </source>
</reference>
<dbReference type="AlphaFoldDB" id="D3BSL4"/>